<feature type="compositionally biased region" description="Polar residues" evidence="3">
    <location>
        <begin position="38"/>
        <end position="59"/>
    </location>
</feature>
<dbReference type="PIRSF" id="PIRSF005690">
    <property type="entry name" value="GerBA"/>
    <property type="match status" value="1"/>
</dbReference>
<proteinExistence type="inferred from homology"/>
<feature type="compositionally biased region" description="Low complexity" evidence="3">
    <location>
        <begin position="25"/>
        <end position="37"/>
    </location>
</feature>
<evidence type="ECO:0000256" key="3">
    <source>
        <dbReference type="SAM" id="MobiDB-lite"/>
    </source>
</evidence>
<organism evidence="5 6">
    <name type="scientific">Paenibacillus montaniterrae</name>
    <dbReference type="NCBI Taxonomy" id="429341"/>
    <lineage>
        <taxon>Bacteria</taxon>
        <taxon>Bacillati</taxon>
        <taxon>Bacillota</taxon>
        <taxon>Bacilli</taxon>
        <taxon>Bacillales</taxon>
        <taxon>Paenibacillaceae</taxon>
        <taxon>Paenibacillus</taxon>
    </lineage>
</organism>
<dbReference type="Proteomes" id="UP000683139">
    <property type="component" value="Unassembled WGS sequence"/>
</dbReference>
<evidence type="ECO:0000313" key="6">
    <source>
        <dbReference type="Proteomes" id="UP000683139"/>
    </source>
</evidence>
<dbReference type="Pfam" id="PF03323">
    <property type="entry name" value="GerA"/>
    <property type="match status" value="1"/>
</dbReference>
<dbReference type="RefSeq" id="WP_213514154.1">
    <property type="nucleotide sequence ID" value="NZ_BOSE01000002.1"/>
</dbReference>
<dbReference type="GO" id="GO:0016020">
    <property type="term" value="C:membrane"/>
    <property type="evidence" value="ECO:0007669"/>
    <property type="project" value="InterPro"/>
</dbReference>
<dbReference type="EMBL" id="BOSE01000002">
    <property type="protein sequence ID" value="GIP15892.1"/>
    <property type="molecule type" value="Genomic_DNA"/>
</dbReference>
<protein>
    <submittedName>
        <fullName evidence="5">Spore germination protein</fullName>
    </submittedName>
</protein>
<feature type="compositionally biased region" description="Basic and acidic residues" evidence="3">
    <location>
        <begin position="560"/>
        <end position="576"/>
    </location>
</feature>
<keyword evidence="4" id="KW-1133">Transmembrane helix</keyword>
<evidence type="ECO:0000256" key="4">
    <source>
        <dbReference type="SAM" id="Phobius"/>
    </source>
</evidence>
<feature type="region of interest" description="Disordered" evidence="3">
    <location>
        <begin position="1"/>
        <end position="63"/>
    </location>
</feature>
<keyword evidence="2 4" id="KW-0472">Membrane</keyword>
<evidence type="ECO:0000313" key="5">
    <source>
        <dbReference type="EMBL" id="GIP15892.1"/>
    </source>
</evidence>
<dbReference type="InterPro" id="IPR004995">
    <property type="entry name" value="Spore_Ger"/>
</dbReference>
<dbReference type="PANTHER" id="PTHR22550">
    <property type="entry name" value="SPORE GERMINATION PROTEIN"/>
    <property type="match status" value="1"/>
</dbReference>
<feature type="compositionally biased region" description="Basic and acidic residues" evidence="3">
    <location>
        <begin position="1"/>
        <end position="11"/>
    </location>
</feature>
<sequence length="576" mass="65126">MSDKQNGKDMNNETAASSKQGENGAQHSQQAEQQNQSVGYQGLQSNPQYQQSGNHSQLSDYEAEAARNQQEIEYIMTDELQPRLEWFEQQFDRCSELVFHNFSINAGIGARDYNAVLIYMNGMFDIDQAEHHVLRPLLGRTFYTRQELTQYLYRLHQLPITEMKWVEDGVEARKSILQGHGAFFFDGDSRILLFPFSKFEKRGIEEAPNETVIRGPREAFVEDLQTNLSLIRRRIKTHLLKTEVFELGEYTSSKVILTYLEGVCKPSLIHEARNRLSYINDAGVIAATQIEEMLADNPHSLFTQMQHTERPDVVSAAILEGRIAILMENTPDSMIAPATMFMKMQSLEDYNQNFIATSFIRIVRFLFSFISIMLPSFYIAVTTFHAEMIPFNLLISVASAREIVPFPALLEAFIMEISFEALREASVRIPKYIGQTVSIIGALIIGTAAVQAGIVSSAMVIIVSVTGIASFIIPGFDLSLSFRLLRFPLMLLAGFLGIFGIACGLILIYTHMLNLKSFGVPYLSPWAPSSYGSMKDVLIRAPWWKLKSRPTFALSNQKKRQADDNRGWTQKEGDQS</sequence>
<feature type="compositionally biased region" description="Polar residues" evidence="3">
    <location>
        <begin position="12"/>
        <end position="23"/>
    </location>
</feature>
<keyword evidence="6" id="KW-1185">Reference proteome</keyword>
<dbReference type="GO" id="GO:0009847">
    <property type="term" value="P:spore germination"/>
    <property type="evidence" value="ECO:0007669"/>
    <property type="project" value="InterPro"/>
</dbReference>
<feature type="transmembrane region" description="Helical" evidence="4">
    <location>
        <begin position="362"/>
        <end position="381"/>
    </location>
</feature>
<name>A0A920CTH3_9BACL</name>
<evidence type="ECO:0000256" key="2">
    <source>
        <dbReference type="ARBA" id="ARBA00023136"/>
    </source>
</evidence>
<dbReference type="PANTHER" id="PTHR22550:SF5">
    <property type="entry name" value="LEUCINE ZIPPER PROTEIN 4"/>
    <property type="match status" value="1"/>
</dbReference>
<dbReference type="InterPro" id="IPR050768">
    <property type="entry name" value="UPF0353/GerABKA_families"/>
</dbReference>
<gene>
    <name evidence="5" type="ORF">J40TS1_15340</name>
</gene>
<keyword evidence="4" id="KW-0812">Transmembrane</keyword>
<dbReference type="AlphaFoldDB" id="A0A920CTH3"/>
<comment type="similarity">
    <text evidence="1">Belongs to the GerABKA family.</text>
</comment>
<evidence type="ECO:0000256" key="1">
    <source>
        <dbReference type="ARBA" id="ARBA00005278"/>
    </source>
</evidence>
<comment type="caution">
    <text evidence="5">The sequence shown here is derived from an EMBL/GenBank/DDBJ whole genome shotgun (WGS) entry which is preliminary data.</text>
</comment>
<feature type="transmembrane region" description="Helical" evidence="4">
    <location>
        <begin position="440"/>
        <end position="473"/>
    </location>
</feature>
<feature type="transmembrane region" description="Helical" evidence="4">
    <location>
        <begin position="485"/>
        <end position="509"/>
    </location>
</feature>
<reference evidence="5" key="1">
    <citation type="submission" date="2021-03" db="EMBL/GenBank/DDBJ databases">
        <title>Antimicrobial resistance genes in bacteria isolated from Japanese honey, and their potential for conferring macrolide and lincosamide resistance in the American foulbrood pathogen Paenibacillus larvae.</title>
        <authorList>
            <person name="Okamoto M."/>
            <person name="Kumagai M."/>
            <person name="Kanamori H."/>
            <person name="Takamatsu D."/>
        </authorList>
    </citation>
    <scope>NUCLEOTIDE SEQUENCE</scope>
    <source>
        <strain evidence="5">J40TS1</strain>
    </source>
</reference>
<feature type="region of interest" description="Disordered" evidence="3">
    <location>
        <begin position="554"/>
        <end position="576"/>
    </location>
</feature>
<accession>A0A920CTH3</accession>
<feature type="transmembrane region" description="Helical" evidence="4">
    <location>
        <begin position="393"/>
        <end position="419"/>
    </location>
</feature>